<dbReference type="InterPro" id="IPR050109">
    <property type="entry name" value="HTH-type_TetR-like_transc_reg"/>
</dbReference>
<evidence type="ECO:0000256" key="2">
    <source>
        <dbReference type="PROSITE-ProRule" id="PRU00335"/>
    </source>
</evidence>
<organism evidence="4 5">
    <name type="scientific">Murinocardiopsis flavida</name>
    <dbReference type="NCBI Taxonomy" id="645275"/>
    <lineage>
        <taxon>Bacteria</taxon>
        <taxon>Bacillati</taxon>
        <taxon>Actinomycetota</taxon>
        <taxon>Actinomycetes</taxon>
        <taxon>Streptosporangiales</taxon>
        <taxon>Nocardiopsidaceae</taxon>
        <taxon>Murinocardiopsis</taxon>
    </lineage>
</organism>
<dbReference type="PANTHER" id="PTHR30055:SF153">
    <property type="entry name" value="HTH-TYPE TRANSCRIPTIONAL REPRESSOR RV3405C"/>
    <property type="match status" value="1"/>
</dbReference>
<evidence type="ECO:0000313" key="4">
    <source>
        <dbReference type="EMBL" id="PSK85981.1"/>
    </source>
</evidence>
<sequence>MTSIRNVDDAILDAARACVEAFGVRRTTLTDVARRAGVSRPTVYRRWPDVSSLVADLLTRELRGILAAAAVERGAVSVRERLVGNACGVLRGLLDHPLFAKVIDHEPELLATYAFHRLGTSQYAALDLVRPEIEAGQRDGSIRAGDPEALARMVLVVVQHTATSRRLTADAMDDGLLVAELAALLDGYLAARSAAPVNAATERSPR</sequence>
<dbReference type="PANTHER" id="PTHR30055">
    <property type="entry name" value="HTH-TYPE TRANSCRIPTIONAL REGULATOR RUTR"/>
    <property type="match status" value="1"/>
</dbReference>
<evidence type="ECO:0000259" key="3">
    <source>
        <dbReference type="PROSITE" id="PS50977"/>
    </source>
</evidence>
<dbReference type="EMBL" id="PYGA01000037">
    <property type="protein sequence ID" value="PSK85981.1"/>
    <property type="molecule type" value="Genomic_DNA"/>
</dbReference>
<gene>
    <name evidence="4" type="ORF">CLV63_13740</name>
</gene>
<feature type="DNA-binding region" description="H-T-H motif" evidence="2">
    <location>
        <begin position="28"/>
        <end position="47"/>
    </location>
</feature>
<reference evidence="4 5" key="1">
    <citation type="submission" date="2018-03" db="EMBL/GenBank/DDBJ databases">
        <title>Genomic Encyclopedia of Archaeal and Bacterial Type Strains, Phase II (KMG-II): from individual species to whole genera.</title>
        <authorList>
            <person name="Goeker M."/>
        </authorList>
    </citation>
    <scope>NUCLEOTIDE SEQUENCE [LARGE SCALE GENOMIC DNA]</scope>
    <source>
        <strain evidence="4 5">DSM 45312</strain>
    </source>
</reference>
<feature type="domain" description="HTH tetR-type" evidence="3">
    <location>
        <begin position="5"/>
        <end position="65"/>
    </location>
</feature>
<dbReference type="GO" id="GO:0003700">
    <property type="term" value="F:DNA-binding transcription factor activity"/>
    <property type="evidence" value="ECO:0007669"/>
    <property type="project" value="TreeGrafter"/>
</dbReference>
<evidence type="ECO:0000256" key="1">
    <source>
        <dbReference type="ARBA" id="ARBA00023125"/>
    </source>
</evidence>
<dbReference type="GO" id="GO:0000976">
    <property type="term" value="F:transcription cis-regulatory region binding"/>
    <property type="evidence" value="ECO:0007669"/>
    <property type="project" value="TreeGrafter"/>
</dbReference>
<comment type="caution">
    <text evidence="4">The sequence shown here is derived from an EMBL/GenBank/DDBJ whole genome shotgun (WGS) entry which is preliminary data.</text>
</comment>
<dbReference type="InterPro" id="IPR009057">
    <property type="entry name" value="Homeodomain-like_sf"/>
</dbReference>
<proteinExistence type="predicted"/>
<dbReference type="PROSITE" id="PS50977">
    <property type="entry name" value="HTH_TETR_2"/>
    <property type="match status" value="1"/>
</dbReference>
<dbReference type="AlphaFoldDB" id="A0A2P8CLZ2"/>
<dbReference type="RefSeq" id="WP_106586850.1">
    <property type="nucleotide sequence ID" value="NZ_PYGA01000037.1"/>
</dbReference>
<evidence type="ECO:0000313" key="5">
    <source>
        <dbReference type="Proteomes" id="UP000240542"/>
    </source>
</evidence>
<protein>
    <submittedName>
        <fullName evidence="4">TetR family transcriptional regulator</fullName>
    </submittedName>
</protein>
<dbReference type="InterPro" id="IPR001647">
    <property type="entry name" value="HTH_TetR"/>
</dbReference>
<dbReference type="InterPro" id="IPR036271">
    <property type="entry name" value="Tet_transcr_reg_TetR-rel_C_sf"/>
</dbReference>
<dbReference type="SUPFAM" id="SSF48498">
    <property type="entry name" value="Tetracyclin repressor-like, C-terminal domain"/>
    <property type="match status" value="1"/>
</dbReference>
<dbReference type="Gene3D" id="1.10.357.10">
    <property type="entry name" value="Tetracycline Repressor, domain 2"/>
    <property type="match status" value="1"/>
</dbReference>
<accession>A0A2P8CLZ2</accession>
<dbReference type="Gene3D" id="1.10.10.60">
    <property type="entry name" value="Homeodomain-like"/>
    <property type="match status" value="1"/>
</dbReference>
<dbReference type="Proteomes" id="UP000240542">
    <property type="component" value="Unassembled WGS sequence"/>
</dbReference>
<dbReference type="OrthoDB" id="3267320at2"/>
<dbReference type="Pfam" id="PF00440">
    <property type="entry name" value="TetR_N"/>
    <property type="match status" value="1"/>
</dbReference>
<name>A0A2P8CLZ2_9ACTN</name>
<dbReference type="SUPFAM" id="SSF46689">
    <property type="entry name" value="Homeodomain-like"/>
    <property type="match status" value="1"/>
</dbReference>
<keyword evidence="1 2" id="KW-0238">DNA-binding</keyword>
<keyword evidence="5" id="KW-1185">Reference proteome</keyword>